<evidence type="ECO:0000313" key="2">
    <source>
        <dbReference type="EMBL" id="MDA0178785.1"/>
    </source>
</evidence>
<protein>
    <submittedName>
        <fullName evidence="2">DUF4474 domain-containing protein</fullName>
    </submittedName>
</protein>
<dbReference type="Proteomes" id="UP001147653">
    <property type="component" value="Unassembled WGS sequence"/>
</dbReference>
<gene>
    <name evidence="2" type="ORF">OJ997_00640</name>
</gene>
<sequence>MSEWKPSTVLGGAVWAAGFTYDPEQDIIYSRMDALQRKFGYAWGYDNAALGMSAVIDCEPIFFDHGGKHWMIELWKGQYGLETGCEVGVYSRAINSAPNVGYQLLDATVGRRPGDDDPAHNLFYDCASDDDRLLIELTLYRNGERLFSRGPERHWWLTGFKWGVLSRPEELAVDIRIGFPGREMREAFEQALRARGHTDLTVDGDTVAFRFEQAFAPQPRAAVPQLVELAMQANQRIVERYRSLGAASNDPNQVQAEFLLFGGLGLLRAADVYGRLATQAGLELGHAAREVIDDLARFFGVATQVAREWFAAAREELSSWLTSVQRDLGLAMDYACVVEIDNREGPSDLLLERADAEAGTYAIAPPQWIPKGDVGRFVMQDTKLQPTGSGGSVRYRHCLNGMQVRDASLAYSCPFGFWTSNVVSVSGQFVVRVKTGNGEWRESTPRSGHPLYVKFVAVA</sequence>
<proteinExistence type="predicted"/>
<keyword evidence="3" id="KW-1185">Reference proteome</keyword>
<dbReference type="Pfam" id="PF14751">
    <property type="entry name" value="DUF4474"/>
    <property type="match status" value="2"/>
</dbReference>
<feature type="domain" description="DUF4474" evidence="1">
    <location>
        <begin position="120"/>
        <end position="246"/>
    </location>
</feature>
<evidence type="ECO:0000259" key="1">
    <source>
        <dbReference type="Pfam" id="PF14751"/>
    </source>
</evidence>
<comment type="caution">
    <text evidence="2">The sequence shown here is derived from an EMBL/GenBank/DDBJ whole genome shotgun (WGS) entry which is preliminary data.</text>
</comment>
<reference evidence="2" key="1">
    <citation type="submission" date="2022-10" db="EMBL/GenBank/DDBJ databases">
        <title>The WGS of Solirubrobacter phytolaccae KCTC 29190.</title>
        <authorList>
            <person name="Jiang Z."/>
        </authorList>
    </citation>
    <scope>NUCLEOTIDE SEQUENCE</scope>
    <source>
        <strain evidence="2">KCTC 29190</strain>
    </source>
</reference>
<accession>A0A9X3N5E7</accession>
<dbReference type="InterPro" id="IPR029322">
    <property type="entry name" value="DUF4474"/>
</dbReference>
<feature type="domain" description="DUF4474" evidence="1">
    <location>
        <begin position="14"/>
        <end position="95"/>
    </location>
</feature>
<dbReference type="AlphaFoldDB" id="A0A9X3N5E7"/>
<organism evidence="2 3">
    <name type="scientific">Solirubrobacter phytolaccae</name>
    <dbReference type="NCBI Taxonomy" id="1404360"/>
    <lineage>
        <taxon>Bacteria</taxon>
        <taxon>Bacillati</taxon>
        <taxon>Actinomycetota</taxon>
        <taxon>Thermoleophilia</taxon>
        <taxon>Solirubrobacterales</taxon>
        <taxon>Solirubrobacteraceae</taxon>
        <taxon>Solirubrobacter</taxon>
    </lineage>
</organism>
<dbReference type="EMBL" id="JAPDDP010000001">
    <property type="protein sequence ID" value="MDA0178785.1"/>
    <property type="molecule type" value="Genomic_DNA"/>
</dbReference>
<dbReference type="RefSeq" id="WP_270023052.1">
    <property type="nucleotide sequence ID" value="NZ_JAPDDP010000001.1"/>
</dbReference>
<evidence type="ECO:0000313" key="3">
    <source>
        <dbReference type="Proteomes" id="UP001147653"/>
    </source>
</evidence>
<name>A0A9X3N5E7_9ACTN</name>